<dbReference type="AlphaFoldDB" id="A0A418KRY5"/>
<evidence type="ECO:0000313" key="1">
    <source>
        <dbReference type="EMBL" id="RIQ25074.1"/>
    </source>
</evidence>
<dbReference type="Pfam" id="PF06078">
    <property type="entry name" value="DUF937"/>
    <property type="match status" value="1"/>
</dbReference>
<dbReference type="Proteomes" id="UP000284057">
    <property type="component" value="Unassembled WGS sequence"/>
</dbReference>
<dbReference type="OrthoDB" id="3577641at2"/>
<proteinExistence type="predicted"/>
<protein>
    <submittedName>
        <fullName evidence="1">DUF937 domain-containing protein</fullName>
    </submittedName>
</protein>
<dbReference type="EMBL" id="QUAL01000108">
    <property type="protein sequence ID" value="RIQ25074.1"/>
    <property type="molecule type" value="Genomic_DNA"/>
</dbReference>
<name>A0A418KRY5_9ACTN</name>
<organism evidence="1 2">
    <name type="scientific">Jiangella rhizosphaerae</name>
    <dbReference type="NCBI Taxonomy" id="2293569"/>
    <lineage>
        <taxon>Bacteria</taxon>
        <taxon>Bacillati</taxon>
        <taxon>Actinomycetota</taxon>
        <taxon>Actinomycetes</taxon>
        <taxon>Jiangellales</taxon>
        <taxon>Jiangellaceae</taxon>
        <taxon>Jiangella</taxon>
    </lineage>
</organism>
<dbReference type="RefSeq" id="WP_119660056.1">
    <property type="nucleotide sequence ID" value="NZ_QUAL01000108.1"/>
</dbReference>
<keyword evidence="2" id="KW-1185">Reference proteome</keyword>
<dbReference type="InterPro" id="IPR009282">
    <property type="entry name" value="DUF937"/>
</dbReference>
<reference evidence="1 2" key="1">
    <citation type="submission" date="2018-09" db="EMBL/GenBank/DDBJ databases">
        <title>Isolation, diversity and antifungal activity of actinobacteria from wheat.</title>
        <authorList>
            <person name="Han C."/>
        </authorList>
    </citation>
    <scope>NUCLEOTIDE SEQUENCE [LARGE SCALE GENOMIC DNA]</scope>
    <source>
        <strain evidence="1 2">NEAU-YY265</strain>
    </source>
</reference>
<evidence type="ECO:0000313" key="2">
    <source>
        <dbReference type="Proteomes" id="UP000284057"/>
    </source>
</evidence>
<comment type="caution">
    <text evidence="1">The sequence shown here is derived from an EMBL/GenBank/DDBJ whole genome shotgun (WGS) entry which is preliminary data.</text>
</comment>
<gene>
    <name evidence="1" type="ORF">DY240_11605</name>
</gene>
<sequence>MMDIDDLLARLPIDQIAASLGVDEETAEQATRQALPALIGGMQANAQDPDGARSLASALDDHDDDLVRDGVSLDRVDTKDGEKIVSNVFGDNREQVVNQLAGFNSKGGGSDLIGKLLPILAPIVLSYLAGKVKSGGNAAPSQQAQSGGGLADILGGLLGGGSGGSGGGMGGLGDLLGSLGGLLGGGKR</sequence>
<accession>A0A418KRY5</accession>